<sequence>MTILRSFFAIDLAISSYKRGRILDLVSNHYKEHAGDRKTLELAHQPLSRAFKVESLNKVRIGFYFECDDFATMVNQAQEIVAYADVGPGPQPLLPIPIPPNAEHLLHPKFSLLASVVPDTQTYHEVLTDFFTSPDVFPYFKDTNTSWSLSEFTDAINSHILDPLLEEMLDAFTRFCHRSGELFYVTAVTRRIKLHTLGWGTCVDQPIGGPSRKTSVPGTKRPRGIDKAESQLCDHADDFDYHPREVTAHELQDKMAYWNRSRLGGLIPRFVVGSMI</sequence>
<keyword evidence="2" id="KW-1185">Reference proteome</keyword>
<evidence type="ECO:0000313" key="2">
    <source>
        <dbReference type="Proteomes" id="UP000664132"/>
    </source>
</evidence>
<protein>
    <submittedName>
        <fullName evidence="1">Uncharacterized protein</fullName>
    </submittedName>
</protein>
<dbReference type="AlphaFoldDB" id="A0A8H7TF36"/>
<evidence type="ECO:0000313" key="1">
    <source>
        <dbReference type="EMBL" id="KAG4418492.1"/>
    </source>
</evidence>
<name>A0A8H7TF36_9HELO</name>
<dbReference type="OrthoDB" id="3532183at2759"/>
<comment type="caution">
    <text evidence="1">The sequence shown here is derived from an EMBL/GenBank/DDBJ whole genome shotgun (WGS) entry which is preliminary data.</text>
</comment>
<dbReference type="Proteomes" id="UP000664132">
    <property type="component" value="Unassembled WGS sequence"/>
</dbReference>
<proteinExistence type="predicted"/>
<organism evidence="1 2">
    <name type="scientific">Cadophora malorum</name>
    <dbReference type="NCBI Taxonomy" id="108018"/>
    <lineage>
        <taxon>Eukaryota</taxon>
        <taxon>Fungi</taxon>
        <taxon>Dikarya</taxon>
        <taxon>Ascomycota</taxon>
        <taxon>Pezizomycotina</taxon>
        <taxon>Leotiomycetes</taxon>
        <taxon>Helotiales</taxon>
        <taxon>Ploettnerulaceae</taxon>
        <taxon>Cadophora</taxon>
    </lineage>
</organism>
<gene>
    <name evidence="1" type="ORF">IFR04_008386</name>
</gene>
<reference evidence="1" key="1">
    <citation type="submission" date="2021-02" db="EMBL/GenBank/DDBJ databases">
        <title>Genome sequence Cadophora malorum strain M34.</title>
        <authorList>
            <person name="Stefanovic E."/>
            <person name="Vu D."/>
            <person name="Scully C."/>
            <person name="Dijksterhuis J."/>
            <person name="Roader J."/>
            <person name="Houbraken J."/>
        </authorList>
    </citation>
    <scope>NUCLEOTIDE SEQUENCE</scope>
    <source>
        <strain evidence="1">M34</strain>
    </source>
</reference>
<accession>A0A8H7TF36</accession>
<dbReference type="EMBL" id="JAFJYH010000127">
    <property type="protein sequence ID" value="KAG4418492.1"/>
    <property type="molecule type" value="Genomic_DNA"/>
</dbReference>